<gene>
    <name evidence="6" type="ORF">ACFS5M_10830</name>
</gene>
<evidence type="ECO:0000256" key="1">
    <source>
        <dbReference type="ARBA" id="ARBA00004442"/>
    </source>
</evidence>
<feature type="domain" description="OmpA-like" evidence="5">
    <location>
        <begin position="510"/>
        <end position="633"/>
    </location>
</feature>
<evidence type="ECO:0000313" key="7">
    <source>
        <dbReference type="Proteomes" id="UP001597533"/>
    </source>
</evidence>
<dbReference type="CDD" id="cd07185">
    <property type="entry name" value="OmpA_C-like"/>
    <property type="match status" value="1"/>
</dbReference>
<evidence type="ECO:0000256" key="2">
    <source>
        <dbReference type="ARBA" id="ARBA00023136"/>
    </source>
</evidence>
<dbReference type="EMBL" id="JBHUOV010000007">
    <property type="protein sequence ID" value="MFD2824164.1"/>
    <property type="molecule type" value="Genomic_DNA"/>
</dbReference>
<proteinExistence type="predicted"/>
<organism evidence="6 7">
    <name type="scientific">Lacinutrix iliipiscaria</name>
    <dbReference type="NCBI Taxonomy" id="1230532"/>
    <lineage>
        <taxon>Bacteria</taxon>
        <taxon>Pseudomonadati</taxon>
        <taxon>Bacteroidota</taxon>
        <taxon>Flavobacteriia</taxon>
        <taxon>Flavobacteriales</taxon>
        <taxon>Flavobacteriaceae</taxon>
        <taxon>Lacinutrix</taxon>
    </lineage>
</organism>
<dbReference type="SUPFAM" id="SSF103088">
    <property type="entry name" value="OmpA-like"/>
    <property type="match status" value="1"/>
</dbReference>
<protein>
    <submittedName>
        <fullName evidence="6">OmpA family protein</fullName>
    </submittedName>
</protein>
<evidence type="ECO:0000256" key="4">
    <source>
        <dbReference type="PROSITE-ProRule" id="PRU00473"/>
    </source>
</evidence>
<evidence type="ECO:0000313" key="6">
    <source>
        <dbReference type="EMBL" id="MFD2824164.1"/>
    </source>
</evidence>
<dbReference type="Gene3D" id="1.25.40.10">
    <property type="entry name" value="Tetratricopeptide repeat domain"/>
    <property type="match status" value="1"/>
</dbReference>
<dbReference type="InterPro" id="IPR036737">
    <property type="entry name" value="OmpA-like_sf"/>
</dbReference>
<evidence type="ECO:0000256" key="3">
    <source>
        <dbReference type="ARBA" id="ARBA00023237"/>
    </source>
</evidence>
<sequence length="633" mass="72291">MSIGFAQKGKIRKANKEYHNFAYIKTSEILLEVANEGHKSVDLFEKLGNAFYFNNKMEDAVKWYGELMALEEDIDSEYYFRYAQALKYIENYKESDKWMEKFYSTKTDDSRGKAFRSSVDYLALIENASKDFEVKNLEFNSSVSDFGTTKFKNQLIYASAKGKGKNYEWNEQPFLDLMSVTKQEGDSAYANPENYDSTINTRYHESTAAFMSDGQMMFFTRNNYFNKKLESDSEDIVKLKIFRAILQEEGEWGEIEPVHFNNDEYSVAHPSINAKGDKLFFSSDMPGTEGESDLYMVDIYSTGKLGTPVNLGNVINTERRESFPFINEKGDLYFASDGHEGLGGLDIFVVKKFEEKYANSDTLVVVNVAKPINSPQDDFGYYESLSTREGFFTSNRPNGKGDDDIYGFDTLDRCEQKVEGIVKDKKTLEILPNATVILFDKEGNEVERLVAGEDATFTFTNLDCEKEYLIRGEKEDYIADEKRFTTPSTEQDLEIELLLDKDVKEITVGTDLADVLNIPTIYFSFDKSNIRRSAALQLEKVIAVLKKFPNMKIDVRSHTDSRASFEYNDALSNRRNKSTIDHLIKVGGIDPNRLTGKGYGERQLINECADGVPCSEGEHQLNRRSEFIVVSME</sequence>
<dbReference type="PANTHER" id="PTHR30329">
    <property type="entry name" value="STATOR ELEMENT OF FLAGELLAR MOTOR COMPLEX"/>
    <property type="match status" value="1"/>
</dbReference>
<dbReference type="PANTHER" id="PTHR30329:SF21">
    <property type="entry name" value="LIPOPROTEIN YIAD-RELATED"/>
    <property type="match status" value="1"/>
</dbReference>
<dbReference type="InterPro" id="IPR006664">
    <property type="entry name" value="OMP_bac"/>
</dbReference>
<comment type="caution">
    <text evidence="6">The sequence shown here is derived from an EMBL/GenBank/DDBJ whole genome shotgun (WGS) entry which is preliminary data.</text>
</comment>
<dbReference type="PRINTS" id="PR01021">
    <property type="entry name" value="OMPADOMAIN"/>
</dbReference>
<dbReference type="InterPro" id="IPR011990">
    <property type="entry name" value="TPR-like_helical_dom_sf"/>
</dbReference>
<dbReference type="Proteomes" id="UP001597533">
    <property type="component" value="Unassembled WGS sequence"/>
</dbReference>
<comment type="subcellular location">
    <subcellularLocation>
        <location evidence="1">Cell outer membrane</location>
    </subcellularLocation>
</comment>
<name>A0ABW5WPF6_9FLAO</name>
<dbReference type="SUPFAM" id="SSF82171">
    <property type="entry name" value="DPP6 N-terminal domain-like"/>
    <property type="match status" value="1"/>
</dbReference>
<accession>A0ABW5WPF6</accession>
<dbReference type="RefSeq" id="WP_379898828.1">
    <property type="nucleotide sequence ID" value="NZ_JBHUOV010000007.1"/>
</dbReference>
<dbReference type="Pfam" id="PF00691">
    <property type="entry name" value="OmpA"/>
    <property type="match status" value="1"/>
</dbReference>
<dbReference type="Gene3D" id="3.30.1330.60">
    <property type="entry name" value="OmpA-like domain"/>
    <property type="match status" value="1"/>
</dbReference>
<dbReference type="PROSITE" id="PS51123">
    <property type="entry name" value="OMPA_2"/>
    <property type="match status" value="1"/>
</dbReference>
<dbReference type="SUPFAM" id="SSF48452">
    <property type="entry name" value="TPR-like"/>
    <property type="match status" value="1"/>
</dbReference>
<keyword evidence="2 4" id="KW-0472">Membrane</keyword>
<keyword evidence="7" id="KW-1185">Reference proteome</keyword>
<evidence type="ECO:0000259" key="5">
    <source>
        <dbReference type="PROSITE" id="PS51123"/>
    </source>
</evidence>
<dbReference type="InterPro" id="IPR006665">
    <property type="entry name" value="OmpA-like"/>
</dbReference>
<keyword evidence="3" id="KW-0998">Cell outer membrane</keyword>
<reference evidence="7" key="1">
    <citation type="journal article" date="2019" name="Int. J. Syst. Evol. Microbiol.">
        <title>The Global Catalogue of Microorganisms (GCM) 10K type strain sequencing project: providing services to taxonomists for standard genome sequencing and annotation.</title>
        <authorList>
            <consortium name="The Broad Institute Genomics Platform"/>
            <consortium name="The Broad Institute Genome Sequencing Center for Infectious Disease"/>
            <person name="Wu L."/>
            <person name="Ma J."/>
        </authorList>
    </citation>
    <scope>NUCLEOTIDE SEQUENCE [LARGE SCALE GENOMIC DNA]</scope>
    <source>
        <strain evidence="7">KCTC 32141</strain>
    </source>
</reference>
<dbReference type="InterPro" id="IPR050330">
    <property type="entry name" value="Bact_OuterMem_StrucFunc"/>
</dbReference>